<keyword evidence="10" id="KW-0998">Cell outer membrane</keyword>
<dbReference type="CDD" id="cd00342">
    <property type="entry name" value="gram_neg_porins"/>
    <property type="match status" value="1"/>
</dbReference>
<dbReference type="InterPro" id="IPR050298">
    <property type="entry name" value="Gram-neg_bact_OMP"/>
</dbReference>
<dbReference type="Pfam" id="PF13609">
    <property type="entry name" value="Porin_4"/>
    <property type="match status" value="1"/>
</dbReference>
<feature type="signal peptide" evidence="11">
    <location>
        <begin position="1"/>
        <end position="21"/>
    </location>
</feature>
<organism evidence="13 14">
    <name type="scientific">Sutterella wadsworthensis 2_1_59BFAA</name>
    <dbReference type="NCBI Taxonomy" id="742823"/>
    <lineage>
        <taxon>Bacteria</taxon>
        <taxon>Pseudomonadati</taxon>
        <taxon>Pseudomonadota</taxon>
        <taxon>Betaproteobacteria</taxon>
        <taxon>Burkholderiales</taxon>
        <taxon>Sutterellaceae</taxon>
        <taxon>Sutterella</taxon>
    </lineage>
</organism>
<dbReference type="InterPro" id="IPR002299">
    <property type="entry name" value="Porin_Neis"/>
</dbReference>
<dbReference type="eggNOG" id="COG3203">
    <property type="taxonomic scope" value="Bacteria"/>
</dbReference>
<accession>K1JK50</accession>
<feature type="domain" description="Porin" evidence="12">
    <location>
        <begin position="8"/>
        <end position="350"/>
    </location>
</feature>
<keyword evidence="9" id="KW-0472">Membrane</keyword>
<evidence type="ECO:0000256" key="10">
    <source>
        <dbReference type="ARBA" id="ARBA00023237"/>
    </source>
</evidence>
<keyword evidence="14" id="KW-1185">Reference proteome</keyword>
<gene>
    <name evidence="13" type="ORF">HMPREF9465_01827</name>
</gene>
<evidence type="ECO:0000256" key="8">
    <source>
        <dbReference type="ARBA" id="ARBA00023114"/>
    </source>
</evidence>
<evidence type="ECO:0000256" key="9">
    <source>
        <dbReference type="ARBA" id="ARBA00023136"/>
    </source>
</evidence>
<dbReference type="Proteomes" id="UP000005835">
    <property type="component" value="Unassembled WGS sequence"/>
</dbReference>
<evidence type="ECO:0000256" key="7">
    <source>
        <dbReference type="ARBA" id="ARBA00023065"/>
    </source>
</evidence>
<dbReference type="GO" id="GO:0015288">
    <property type="term" value="F:porin activity"/>
    <property type="evidence" value="ECO:0007669"/>
    <property type="project" value="UniProtKB-KW"/>
</dbReference>
<dbReference type="PRINTS" id="PR00182">
    <property type="entry name" value="ECOLNEIPORIN"/>
</dbReference>
<dbReference type="InterPro" id="IPR033900">
    <property type="entry name" value="Gram_neg_porin_domain"/>
</dbReference>
<dbReference type="PANTHER" id="PTHR34501">
    <property type="entry name" value="PROTEIN YDDL-RELATED"/>
    <property type="match status" value="1"/>
</dbReference>
<reference evidence="13 14" key="1">
    <citation type="submission" date="2012-05" db="EMBL/GenBank/DDBJ databases">
        <title>The Genome Sequence of Sutterella wadsworthensis 2_1_59BFAA.</title>
        <authorList>
            <consortium name="The Broad Institute Genome Sequencing Platform"/>
            <person name="Earl A."/>
            <person name="Ward D."/>
            <person name="Feldgarden M."/>
            <person name="Gevers D."/>
            <person name="Daigneault M."/>
            <person name="Strauss J."/>
            <person name="Allen-Vercoe E."/>
            <person name="Walker B."/>
            <person name="Young S.K."/>
            <person name="Zeng Q."/>
            <person name="Gargeya S."/>
            <person name="Fitzgerald M."/>
            <person name="Haas B."/>
            <person name="Abouelleil A."/>
            <person name="Alvarado L."/>
            <person name="Arachchi H.M."/>
            <person name="Berlin A.M."/>
            <person name="Chapman S.B."/>
            <person name="Goldberg J."/>
            <person name="Griggs A."/>
            <person name="Gujja S."/>
            <person name="Hansen M."/>
            <person name="Howarth C."/>
            <person name="Imamovic A."/>
            <person name="Larimer J."/>
            <person name="McCowen C."/>
            <person name="Montmayeur A."/>
            <person name="Murphy C."/>
            <person name="Neiman D."/>
            <person name="Pearson M."/>
            <person name="Priest M."/>
            <person name="Roberts A."/>
            <person name="Saif S."/>
            <person name="Shea T."/>
            <person name="Sisk P."/>
            <person name="Sykes S."/>
            <person name="Wortman J."/>
            <person name="Nusbaum C."/>
            <person name="Birren B."/>
        </authorList>
    </citation>
    <scope>NUCLEOTIDE SEQUENCE [LARGE SCALE GENOMIC DNA]</scope>
    <source>
        <strain evidence="13 14">2_1_59BFAA</strain>
    </source>
</reference>
<dbReference type="HOGENOM" id="CLU_038238_1_2_4"/>
<keyword evidence="3" id="KW-0813">Transport</keyword>
<dbReference type="GO" id="GO:0034220">
    <property type="term" value="P:monoatomic ion transmembrane transport"/>
    <property type="evidence" value="ECO:0007669"/>
    <property type="project" value="InterPro"/>
</dbReference>
<evidence type="ECO:0000256" key="6">
    <source>
        <dbReference type="ARBA" id="ARBA00022729"/>
    </source>
</evidence>
<dbReference type="GO" id="GO:0046930">
    <property type="term" value="C:pore complex"/>
    <property type="evidence" value="ECO:0007669"/>
    <property type="project" value="UniProtKB-KW"/>
</dbReference>
<keyword evidence="8" id="KW-0626">Porin</keyword>
<evidence type="ECO:0000313" key="14">
    <source>
        <dbReference type="Proteomes" id="UP000005835"/>
    </source>
</evidence>
<evidence type="ECO:0000256" key="2">
    <source>
        <dbReference type="ARBA" id="ARBA00011233"/>
    </source>
</evidence>
<dbReference type="RefSeq" id="WP_005436304.1">
    <property type="nucleotide sequence ID" value="NZ_JH815519.1"/>
</dbReference>
<evidence type="ECO:0000256" key="1">
    <source>
        <dbReference type="ARBA" id="ARBA00004571"/>
    </source>
</evidence>
<keyword evidence="4" id="KW-1134">Transmembrane beta strand</keyword>
<dbReference type="AlphaFoldDB" id="K1JK50"/>
<dbReference type="InterPro" id="IPR001702">
    <property type="entry name" value="Porin_Gram-ve"/>
</dbReference>
<evidence type="ECO:0000259" key="12">
    <source>
        <dbReference type="Pfam" id="PF13609"/>
    </source>
</evidence>
<protein>
    <recommendedName>
        <fullName evidence="12">Porin domain-containing protein</fullName>
    </recommendedName>
</protein>
<dbReference type="STRING" id="742823.HMPREF9465_01827"/>
<dbReference type="PRINTS" id="PR00184">
    <property type="entry name" value="NEISSPPORIN"/>
</dbReference>
<evidence type="ECO:0000256" key="11">
    <source>
        <dbReference type="SAM" id="SignalP"/>
    </source>
</evidence>
<evidence type="ECO:0000256" key="4">
    <source>
        <dbReference type="ARBA" id="ARBA00022452"/>
    </source>
</evidence>
<dbReference type="Gene3D" id="2.40.160.10">
    <property type="entry name" value="Porin"/>
    <property type="match status" value="1"/>
</dbReference>
<proteinExistence type="predicted"/>
<keyword evidence="5" id="KW-0812">Transmembrane</keyword>
<name>K1JK50_9BURK</name>
<comment type="subunit">
    <text evidence="2">Homotrimer.</text>
</comment>
<dbReference type="PANTHER" id="PTHR34501:SF9">
    <property type="entry name" value="MAJOR OUTER MEMBRANE PROTEIN P.IA"/>
    <property type="match status" value="1"/>
</dbReference>
<evidence type="ECO:0000256" key="5">
    <source>
        <dbReference type="ARBA" id="ARBA00022692"/>
    </source>
</evidence>
<sequence>MFKKSLAAVAVLGAFAGSALAADVQLYGLVDLGLNWTQVDKGTTTTDSFGMGSGQNSGSRFGLKGTEDLGNGYKVGFNLENSFKADDGALDKGSRLFHRESILFVETPYGELSAGRTGGLDSGVGRYGQMGSGATAMSTGWDNIAKTGKVFLGLGDRMDNTLTYQSPKFAGVTLLAQASLKKSNVNEEGDAIKTEEGSSDADRYYALGVTYGAGALNAGLVYSQTDWSRTELKGQTNDDNQTVVSAFANYDFGMVKPMVAVQYFDGGKDEDSDKTADNKKTALNKGYGFVVGGTAPLVGGTLKVQLGWNDYEDVKTGATEGNNIITGVGYEYPLSKRTFVYTAAGYTQVKTEKAGVETKTKTSEVMLGMVHKF</sequence>
<dbReference type="SUPFAM" id="SSF56935">
    <property type="entry name" value="Porins"/>
    <property type="match status" value="1"/>
</dbReference>
<dbReference type="GO" id="GO:0009279">
    <property type="term" value="C:cell outer membrane"/>
    <property type="evidence" value="ECO:0007669"/>
    <property type="project" value="UniProtKB-SubCell"/>
</dbReference>
<evidence type="ECO:0000256" key="3">
    <source>
        <dbReference type="ARBA" id="ARBA00022448"/>
    </source>
</evidence>
<dbReference type="PATRIC" id="fig|742823.3.peg.1824"/>
<dbReference type="EMBL" id="ADMG01000038">
    <property type="protein sequence ID" value="EKB30581.1"/>
    <property type="molecule type" value="Genomic_DNA"/>
</dbReference>
<comment type="caution">
    <text evidence="13">The sequence shown here is derived from an EMBL/GenBank/DDBJ whole genome shotgun (WGS) entry which is preliminary data.</text>
</comment>
<dbReference type="OrthoDB" id="5289162at2"/>
<evidence type="ECO:0000313" key="13">
    <source>
        <dbReference type="EMBL" id="EKB30581.1"/>
    </source>
</evidence>
<feature type="chain" id="PRO_5003846304" description="Porin domain-containing protein" evidence="11">
    <location>
        <begin position="22"/>
        <end position="373"/>
    </location>
</feature>
<keyword evidence="6 11" id="KW-0732">Signal</keyword>
<dbReference type="InterPro" id="IPR023614">
    <property type="entry name" value="Porin_dom_sf"/>
</dbReference>
<keyword evidence="7" id="KW-0406">Ion transport</keyword>
<comment type="subcellular location">
    <subcellularLocation>
        <location evidence="1">Cell outer membrane</location>
        <topology evidence="1">Multi-pass membrane protein</topology>
    </subcellularLocation>
</comment>